<proteinExistence type="predicted"/>
<organism evidence="1 2">
    <name type="scientific">Emticicia aquatica</name>
    <dbReference type="NCBI Taxonomy" id="1681835"/>
    <lineage>
        <taxon>Bacteria</taxon>
        <taxon>Pseudomonadati</taxon>
        <taxon>Bacteroidota</taxon>
        <taxon>Cytophagia</taxon>
        <taxon>Cytophagales</taxon>
        <taxon>Leadbetterellaceae</taxon>
        <taxon>Emticicia</taxon>
    </lineage>
</organism>
<gene>
    <name evidence="1" type="ORF">EMA8858_04084</name>
</gene>
<dbReference type="RefSeq" id="WP_238808758.1">
    <property type="nucleotide sequence ID" value="NZ_CAKLPY010000008.1"/>
</dbReference>
<evidence type="ECO:0008006" key="3">
    <source>
        <dbReference type="Google" id="ProtNLM"/>
    </source>
</evidence>
<accession>A0ABM9AV83</accession>
<keyword evidence="2" id="KW-1185">Reference proteome</keyword>
<evidence type="ECO:0000313" key="2">
    <source>
        <dbReference type="Proteomes" id="UP000837932"/>
    </source>
</evidence>
<dbReference type="EMBL" id="CAKLPY010000008">
    <property type="protein sequence ID" value="CAH0997949.1"/>
    <property type="molecule type" value="Genomic_DNA"/>
</dbReference>
<comment type="caution">
    <text evidence="1">The sequence shown here is derived from an EMBL/GenBank/DDBJ whole genome shotgun (WGS) entry which is preliminary data.</text>
</comment>
<protein>
    <recommendedName>
        <fullName evidence="3">DUF4806 domain-containing protein</fullName>
    </recommendedName>
</protein>
<sequence length="139" mass="15579">MKNESEALRETIRLLENQQTKELIILKEQLHLTYESLRPINLLKNTFTDVTSSPDLQDTVVNNVIGLTTGYLSKKVLLGSSHNPIKSMFGTLLQFGVANVVSNHSETIKAIGEVFLRKIFVNRGKSKILKTDITVKPTN</sequence>
<evidence type="ECO:0000313" key="1">
    <source>
        <dbReference type="EMBL" id="CAH0997949.1"/>
    </source>
</evidence>
<name>A0ABM9AV83_9BACT</name>
<reference evidence="1" key="1">
    <citation type="submission" date="2021-12" db="EMBL/GenBank/DDBJ databases">
        <authorList>
            <person name="Rodrigo-Torres L."/>
            <person name="Arahal R. D."/>
            <person name="Lucena T."/>
        </authorList>
    </citation>
    <scope>NUCLEOTIDE SEQUENCE</scope>
    <source>
        <strain evidence="1">CECT 8858</strain>
    </source>
</reference>
<dbReference type="Proteomes" id="UP000837932">
    <property type="component" value="Unassembled WGS sequence"/>
</dbReference>